<proteinExistence type="predicted"/>
<dbReference type="RefSeq" id="WP_264512318.1">
    <property type="nucleotide sequence ID" value="NZ_JAPDDR010000003.1"/>
</dbReference>
<reference evidence="2" key="1">
    <citation type="submission" date="2022-10" db="EMBL/GenBank/DDBJ databases">
        <title>Luteolibacter sp. GHJ8, whole genome shotgun sequencing project.</title>
        <authorList>
            <person name="Zhao G."/>
            <person name="Shen L."/>
        </authorList>
    </citation>
    <scope>NUCLEOTIDE SEQUENCE</scope>
    <source>
        <strain evidence="2">GHJ8</strain>
    </source>
</reference>
<dbReference type="InterPro" id="IPR019026">
    <property type="entry name" value="Peptidase_M64_IgA"/>
</dbReference>
<comment type="caution">
    <text evidence="2">The sequence shown here is derived from an EMBL/GenBank/DDBJ whole genome shotgun (WGS) entry which is preliminary data.</text>
</comment>
<organism evidence="2 3">
    <name type="scientific">Luteolibacter rhizosphaerae</name>
    <dbReference type="NCBI Taxonomy" id="2989719"/>
    <lineage>
        <taxon>Bacteria</taxon>
        <taxon>Pseudomonadati</taxon>
        <taxon>Verrucomicrobiota</taxon>
        <taxon>Verrucomicrobiia</taxon>
        <taxon>Verrucomicrobiales</taxon>
        <taxon>Verrucomicrobiaceae</taxon>
        <taxon>Luteolibacter</taxon>
    </lineage>
</organism>
<dbReference type="InterPro" id="IPR024079">
    <property type="entry name" value="MetalloPept_cat_dom_sf"/>
</dbReference>
<evidence type="ECO:0000313" key="2">
    <source>
        <dbReference type="EMBL" id="MCW1913152.1"/>
    </source>
</evidence>
<dbReference type="Pfam" id="PF09471">
    <property type="entry name" value="Peptidase_M64"/>
    <property type="match status" value="1"/>
</dbReference>
<protein>
    <submittedName>
        <fullName evidence="2">M64 family metallopeptidase</fullName>
    </submittedName>
</protein>
<keyword evidence="1" id="KW-0732">Signal</keyword>
<sequence length="500" mass="53984">MKSLLLFLLCIGGVFAQATLHTVQSTGPRSKRVNIVFLSEGYTAADMPNFASHVNTAVNYLFSREPWQQYRSYCNVFRIQIVSNESGCDYGSAGVLRDTYFNAGFNTPSVGQLLTLGSGGSSKAYQLLNAHVPEYHMPIVLVNDTKYGGAGGSISVSSVNSLSPQIVEHEVGHSFANLADEYDAEYPGYTPSEAANNTAVTTRELIKWNAWILPATPVPTPETSTYDSQVGLFEGSMYRVAGWYRPHNNSLMRNLNRPVGNVNREQFVKSIYQRVDPVESWTPSGTSFAVSDYQDLSFSVSPKLPSIGSLQTSWFVDGVQQASATSPSFSVNSEVLGNGSHTVKARVKDPTTFVRNDPSALLQHEVTWTISLTNQLPPTLAAWRTQYGGDNAAPAGDGFPNLVKYGLGVSGALPIEASKRPAAGITTVSGQKYLTLTVPRRAKRTDVSYTAEVSGNLSSWDSGSGHTVVVEDSATLLVVRDASPIGATSRRAMRLKVSAP</sequence>
<evidence type="ECO:0000256" key="1">
    <source>
        <dbReference type="SAM" id="SignalP"/>
    </source>
</evidence>
<accession>A0ABT3FZZ4</accession>
<dbReference type="EMBL" id="JAPDDR010000003">
    <property type="protein sequence ID" value="MCW1913152.1"/>
    <property type="molecule type" value="Genomic_DNA"/>
</dbReference>
<feature type="chain" id="PRO_5045996412" evidence="1">
    <location>
        <begin position="19"/>
        <end position="500"/>
    </location>
</feature>
<name>A0ABT3FZZ4_9BACT</name>
<evidence type="ECO:0000313" key="3">
    <source>
        <dbReference type="Proteomes" id="UP001165653"/>
    </source>
</evidence>
<keyword evidence="3" id="KW-1185">Reference proteome</keyword>
<feature type="signal peptide" evidence="1">
    <location>
        <begin position="1"/>
        <end position="18"/>
    </location>
</feature>
<dbReference type="Proteomes" id="UP001165653">
    <property type="component" value="Unassembled WGS sequence"/>
</dbReference>
<gene>
    <name evidence="2" type="ORF">OJ996_06190</name>
</gene>
<dbReference type="Gene3D" id="3.40.390.10">
    <property type="entry name" value="Collagenase (Catalytic Domain)"/>
    <property type="match status" value="1"/>
</dbReference>